<proteinExistence type="predicted"/>
<keyword evidence="1" id="KW-0732">Signal</keyword>
<accession>A0AA90V5T2</accession>
<gene>
    <name evidence="3" type="ORF">F7D59_08410</name>
</gene>
<evidence type="ECO:0000259" key="2">
    <source>
        <dbReference type="Pfam" id="PF13944"/>
    </source>
</evidence>
<dbReference type="EMBL" id="VZBQ01000096">
    <property type="protein sequence ID" value="MQN89869.1"/>
    <property type="molecule type" value="Genomic_DNA"/>
</dbReference>
<dbReference type="Pfam" id="PF13944">
    <property type="entry name" value="Calycin_like"/>
    <property type="match status" value="1"/>
</dbReference>
<organism evidence="3 4">
    <name type="scientific">Segatella copri</name>
    <dbReference type="NCBI Taxonomy" id="165179"/>
    <lineage>
        <taxon>Bacteria</taxon>
        <taxon>Pseudomonadati</taxon>
        <taxon>Bacteroidota</taxon>
        <taxon>Bacteroidia</taxon>
        <taxon>Bacteroidales</taxon>
        <taxon>Prevotellaceae</taxon>
        <taxon>Segatella</taxon>
    </lineage>
</organism>
<comment type="caution">
    <text evidence="3">The sequence shown here is derived from an EMBL/GenBank/DDBJ whole genome shotgun (WGS) entry which is preliminary data.</text>
</comment>
<feature type="chain" id="PRO_5041651604" description="Lipocalin-like domain-containing protein" evidence="1">
    <location>
        <begin position="24"/>
        <end position="159"/>
    </location>
</feature>
<evidence type="ECO:0000313" key="3">
    <source>
        <dbReference type="EMBL" id="MQN89869.1"/>
    </source>
</evidence>
<feature type="domain" description="Lipocalin-like" evidence="2">
    <location>
        <begin position="32"/>
        <end position="153"/>
    </location>
</feature>
<evidence type="ECO:0000313" key="4">
    <source>
        <dbReference type="Proteomes" id="UP000420635"/>
    </source>
</evidence>
<feature type="signal peptide" evidence="1">
    <location>
        <begin position="1"/>
        <end position="23"/>
    </location>
</feature>
<dbReference type="AlphaFoldDB" id="A0AA90V5T2"/>
<dbReference type="RefSeq" id="WP_153133748.1">
    <property type="nucleotide sequence ID" value="NZ_VZBQ01000096.1"/>
</dbReference>
<name>A0AA90V5T2_9BACT</name>
<protein>
    <recommendedName>
        <fullName evidence="2">Lipocalin-like domain-containing protein</fullName>
    </recommendedName>
</protein>
<dbReference type="InterPro" id="IPR024311">
    <property type="entry name" value="Lipocalin-like"/>
</dbReference>
<evidence type="ECO:0000256" key="1">
    <source>
        <dbReference type="SAM" id="SignalP"/>
    </source>
</evidence>
<reference evidence="4" key="1">
    <citation type="submission" date="2019-09" db="EMBL/GenBank/DDBJ databases">
        <title>Distinct polysaccharide growth profiles of human intestinal Prevotella copri isolates.</title>
        <authorList>
            <person name="Fehlner-Peach H."/>
            <person name="Magnabosco C."/>
            <person name="Raghavan V."/>
            <person name="Scher J.U."/>
            <person name="Tett A."/>
            <person name="Cox L.M."/>
            <person name="Gottsegen C."/>
            <person name="Watters A."/>
            <person name="Wiltshire- Gordon J.D."/>
            <person name="Segata N."/>
            <person name="Bonneau R."/>
            <person name="Littman D.R."/>
        </authorList>
    </citation>
    <scope>NUCLEOTIDE SEQUENCE [LARGE SCALE GENOMIC DNA]</scope>
    <source>
        <strain evidence="4">iP54</strain>
    </source>
</reference>
<dbReference type="Proteomes" id="UP000420635">
    <property type="component" value="Unassembled WGS sequence"/>
</dbReference>
<sequence length="159" mass="17295">MKKFVLMLLAIVSMFVMPNKANASDGSSLKEGVYKGALTYVYMNGEKDPYSPIEAELTVNANGTINIYVDAFQIGKMPGTITIDAQNISVADGAFNQDVDKAILFKMPLVKTKEFNANVNGSQTGNDLKFTVSSIDATYLGVAFNAIVTFEGTWNREVE</sequence>